<dbReference type="RefSeq" id="XP_020063067.1">
    <property type="nucleotide sequence ID" value="XM_020207933.1"/>
</dbReference>
<keyword evidence="8" id="KW-0539">Nucleus</keyword>
<dbReference type="InterPro" id="IPR003604">
    <property type="entry name" value="Matrin/U1-like-C_Znf_C2H2"/>
</dbReference>
<dbReference type="Gene3D" id="2.60.40.2690">
    <property type="match status" value="1"/>
</dbReference>
<dbReference type="EMBL" id="KV453914">
    <property type="protein sequence ID" value="ODV77945.1"/>
    <property type="molecule type" value="Genomic_DNA"/>
</dbReference>
<dbReference type="Proteomes" id="UP000094285">
    <property type="component" value="Unassembled WGS sequence"/>
</dbReference>
<dbReference type="SMART" id="SM01050">
    <property type="entry name" value="CactinC_cactus"/>
    <property type="match status" value="1"/>
</dbReference>
<dbReference type="GO" id="GO:0003723">
    <property type="term" value="F:RNA binding"/>
    <property type="evidence" value="ECO:0007669"/>
    <property type="project" value="EnsemblFungi"/>
</dbReference>
<dbReference type="InterPro" id="IPR013087">
    <property type="entry name" value="Znf_C2H2_type"/>
</dbReference>
<sequence length="241" mass="27884">MDYSGRVNAKKGGGGVAGTEETNVHTRRRIKELLATQVLDLENDPYVFKNQLGLLECKLCLTTHVSEASYISHLGGRKHQMNLEKRKVLDEKLNHKQSKNISGLSITNTPKRSWVKIGKPSYKVTKVRDPETLRVGLLVNVKYPQIGELEPRFRIMSYYELTSKNQNVATSFIHREASKADVEKCQYLVISGEPYENLCFVIPGDREISKPDDMFEMSDTYWWYWDKDTKEYFLQFMYGVK</sequence>
<keyword evidence="7" id="KW-0508">mRNA splicing</keyword>
<keyword evidence="6" id="KW-0862">Zinc</keyword>
<dbReference type="GO" id="GO:0000974">
    <property type="term" value="C:Prp19 complex"/>
    <property type="evidence" value="ECO:0007669"/>
    <property type="project" value="EnsemblFungi"/>
</dbReference>
<accession>A0A1E4SEL0</accession>
<evidence type="ECO:0000256" key="5">
    <source>
        <dbReference type="ARBA" id="ARBA00022771"/>
    </source>
</evidence>
<evidence type="ECO:0000256" key="8">
    <source>
        <dbReference type="ARBA" id="ARBA00023242"/>
    </source>
</evidence>
<name>A0A1E4SEL0_9ASCO</name>
<dbReference type="InterPro" id="IPR031781">
    <property type="entry name" value="SF3A2_dom"/>
</dbReference>
<dbReference type="OrthoDB" id="10250970at2759"/>
<keyword evidence="4" id="KW-0747">Spliceosome</keyword>
<protein>
    <recommendedName>
        <fullName evidence="10">U1-type domain-containing protein</fullName>
    </recommendedName>
</protein>
<dbReference type="Pfam" id="PF16835">
    <property type="entry name" value="SF3A2"/>
    <property type="match status" value="1"/>
</dbReference>
<dbReference type="PANTHER" id="PTHR23205:SF0">
    <property type="entry name" value="SPLICING FACTOR 3A SUBUNIT 2"/>
    <property type="match status" value="1"/>
</dbReference>
<reference evidence="12" key="1">
    <citation type="submission" date="2016-05" db="EMBL/GenBank/DDBJ databases">
        <title>Comparative genomics of biotechnologically important yeasts.</title>
        <authorList>
            <consortium name="DOE Joint Genome Institute"/>
            <person name="Riley R."/>
            <person name="Haridas S."/>
            <person name="Wolfe K.H."/>
            <person name="Lopes M.R."/>
            <person name="Hittinger C.T."/>
            <person name="Goker M."/>
            <person name="Salamov A."/>
            <person name="Wisecaver J."/>
            <person name="Long T.M."/>
            <person name="Aerts A.L."/>
            <person name="Barry K."/>
            <person name="Choi C."/>
            <person name="Clum A."/>
            <person name="Coughlan A.Y."/>
            <person name="Deshpande S."/>
            <person name="Douglass A.P."/>
            <person name="Hanson S.J."/>
            <person name="Klenk H.-P."/>
            <person name="Labutti K."/>
            <person name="Lapidus A."/>
            <person name="Lindquist E."/>
            <person name="Lipzen A."/>
            <person name="Meier-Kolthoff J.P."/>
            <person name="Ohm R.A."/>
            <person name="Otillar R.P."/>
            <person name="Pangilinan J."/>
            <person name="Peng Y."/>
            <person name="Rokas A."/>
            <person name="Rosa C.A."/>
            <person name="Scheuner C."/>
            <person name="Sibirny A.A."/>
            <person name="Slot J.C."/>
            <person name="Stielow J.B."/>
            <person name="Sun H."/>
            <person name="Kurtzman C.P."/>
            <person name="Blackwell M."/>
            <person name="Grigoriev I.V."/>
            <person name="Jeffries T.W."/>
        </authorList>
    </citation>
    <scope>NUCLEOTIDE SEQUENCE [LARGE SCALE GENOMIC DNA]</scope>
    <source>
        <strain evidence="12">NRRL Y-17324</strain>
    </source>
</reference>
<feature type="domain" description="U1-type" evidence="10">
    <location>
        <begin position="52"/>
        <end position="86"/>
    </location>
</feature>
<proteinExistence type="inferred from homology"/>
<dbReference type="SUPFAM" id="SSF57667">
    <property type="entry name" value="beta-beta-alpha zinc fingers"/>
    <property type="match status" value="1"/>
</dbReference>
<keyword evidence="12" id="KW-1185">Reference proteome</keyword>
<dbReference type="PANTHER" id="PTHR23205">
    <property type="entry name" value="SPLICING FACTOR 3A SUBUNIT 2"/>
    <property type="match status" value="1"/>
</dbReference>
<evidence type="ECO:0000256" key="2">
    <source>
        <dbReference type="ARBA" id="ARBA00022664"/>
    </source>
</evidence>
<feature type="region of interest" description="Disordered" evidence="9">
    <location>
        <begin position="1"/>
        <end position="20"/>
    </location>
</feature>
<gene>
    <name evidence="11" type="ORF">CANTADRAFT_26926</name>
</gene>
<evidence type="ECO:0000256" key="1">
    <source>
        <dbReference type="ARBA" id="ARBA00008995"/>
    </source>
</evidence>
<dbReference type="InterPro" id="IPR036236">
    <property type="entry name" value="Znf_C2H2_sf"/>
</dbReference>
<dbReference type="GeneID" id="30982070"/>
<keyword evidence="5" id="KW-0863">Zinc-finger</keyword>
<dbReference type="GO" id="GO:0071004">
    <property type="term" value="C:U2-type prespliceosome"/>
    <property type="evidence" value="ECO:0007669"/>
    <property type="project" value="EnsemblFungi"/>
</dbReference>
<evidence type="ECO:0000256" key="3">
    <source>
        <dbReference type="ARBA" id="ARBA00022723"/>
    </source>
</evidence>
<dbReference type="GO" id="GO:0005686">
    <property type="term" value="C:U2 snRNP"/>
    <property type="evidence" value="ECO:0007669"/>
    <property type="project" value="EnsemblFungi"/>
</dbReference>
<evidence type="ECO:0000313" key="11">
    <source>
        <dbReference type="EMBL" id="ODV77945.1"/>
    </source>
</evidence>
<organism evidence="11 12">
    <name type="scientific">Suhomyces tanzawaensis NRRL Y-17324</name>
    <dbReference type="NCBI Taxonomy" id="984487"/>
    <lineage>
        <taxon>Eukaryota</taxon>
        <taxon>Fungi</taxon>
        <taxon>Dikarya</taxon>
        <taxon>Ascomycota</taxon>
        <taxon>Saccharomycotina</taxon>
        <taxon>Pichiomycetes</taxon>
        <taxon>Debaryomycetaceae</taxon>
        <taxon>Suhomyces</taxon>
    </lineage>
</organism>
<evidence type="ECO:0000256" key="9">
    <source>
        <dbReference type="SAM" id="MobiDB-lite"/>
    </source>
</evidence>
<dbReference type="GO" id="GO:0008270">
    <property type="term" value="F:zinc ion binding"/>
    <property type="evidence" value="ECO:0007669"/>
    <property type="project" value="UniProtKB-KW"/>
</dbReference>
<dbReference type="STRING" id="984487.A0A1E4SEL0"/>
<dbReference type="Pfam" id="PF12874">
    <property type="entry name" value="zf-met"/>
    <property type="match status" value="1"/>
</dbReference>
<dbReference type="SMART" id="SM00451">
    <property type="entry name" value="ZnF_U1"/>
    <property type="match status" value="1"/>
</dbReference>
<evidence type="ECO:0000259" key="10">
    <source>
        <dbReference type="SMART" id="SM00451"/>
    </source>
</evidence>
<evidence type="ECO:0000256" key="7">
    <source>
        <dbReference type="ARBA" id="ARBA00023187"/>
    </source>
</evidence>
<evidence type="ECO:0000313" key="12">
    <source>
        <dbReference type="Proteomes" id="UP000094285"/>
    </source>
</evidence>
<dbReference type="AlphaFoldDB" id="A0A1E4SEL0"/>
<keyword evidence="3" id="KW-0479">Metal-binding</keyword>
<evidence type="ECO:0000256" key="6">
    <source>
        <dbReference type="ARBA" id="ARBA00022833"/>
    </source>
</evidence>
<dbReference type="GO" id="GO:0000245">
    <property type="term" value="P:spliceosomal complex assembly"/>
    <property type="evidence" value="ECO:0007669"/>
    <property type="project" value="EnsemblFungi"/>
</dbReference>
<dbReference type="InterPro" id="IPR052092">
    <property type="entry name" value="SF3A2"/>
</dbReference>
<dbReference type="GO" id="GO:0071013">
    <property type="term" value="C:catalytic step 2 spliceosome"/>
    <property type="evidence" value="ECO:0007669"/>
    <property type="project" value="TreeGrafter"/>
</dbReference>
<keyword evidence="2" id="KW-0507">mRNA processing</keyword>
<evidence type="ECO:0000256" key="4">
    <source>
        <dbReference type="ARBA" id="ARBA00022728"/>
    </source>
</evidence>
<comment type="similarity">
    <text evidence="1">Belongs to the SF3A2 family.</text>
</comment>